<dbReference type="SMART" id="SM00283">
    <property type="entry name" value="MA"/>
    <property type="match status" value="1"/>
</dbReference>
<dbReference type="Pfam" id="PF11563">
    <property type="entry name" value="Protoglobin"/>
    <property type="match status" value="1"/>
</dbReference>
<keyword evidence="1 2" id="KW-0807">Transducer</keyword>
<gene>
    <name evidence="4" type="ORF">O0235_00355</name>
</gene>
<dbReference type="RefSeq" id="WP_270056638.1">
    <property type="nucleotide sequence ID" value="NZ_CP115149.1"/>
</dbReference>
<dbReference type="Pfam" id="PF00015">
    <property type="entry name" value="MCPsignal"/>
    <property type="match status" value="1"/>
</dbReference>
<evidence type="ECO:0000259" key="3">
    <source>
        <dbReference type="PROSITE" id="PS50111"/>
    </source>
</evidence>
<evidence type="ECO:0000256" key="1">
    <source>
        <dbReference type="ARBA" id="ARBA00023224"/>
    </source>
</evidence>
<feature type="domain" description="Methyl-accepting transducer" evidence="3">
    <location>
        <begin position="217"/>
        <end position="460"/>
    </location>
</feature>
<accession>A0ABY7M6H5</accession>
<dbReference type="InterPro" id="IPR009050">
    <property type="entry name" value="Globin-like_sf"/>
</dbReference>
<organism evidence="4 5">
    <name type="scientific">Tepidiforma flava</name>
    <dbReference type="NCBI Taxonomy" id="3004094"/>
    <lineage>
        <taxon>Bacteria</taxon>
        <taxon>Bacillati</taxon>
        <taxon>Chloroflexota</taxon>
        <taxon>Tepidiformia</taxon>
        <taxon>Tepidiformales</taxon>
        <taxon>Tepidiformaceae</taxon>
        <taxon>Tepidiforma</taxon>
    </lineage>
</organism>
<reference evidence="4 5" key="1">
    <citation type="journal article" date="2023" name="ISME J.">
        <title>Thermophilic Dehalococcoidia with unusual traits shed light on an unexpected past.</title>
        <authorList>
            <person name="Palmer M."/>
            <person name="Covington J.K."/>
            <person name="Zhou E.M."/>
            <person name="Thomas S.C."/>
            <person name="Habib N."/>
            <person name="Seymour C.O."/>
            <person name="Lai D."/>
            <person name="Johnston J."/>
            <person name="Hashimi A."/>
            <person name="Jiao J.Y."/>
            <person name="Muok A.R."/>
            <person name="Liu L."/>
            <person name="Xian W.D."/>
            <person name="Zhi X.Y."/>
            <person name="Li M.M."/>
            <person name="Silva L.P."/>
            <person name="Bowen B.P."/>
            <person name="Louie K."/>
            <person name="Briegel A."/>
            <person name="Pett-Ridge J."/>
            <person name="Weber P.K."/>
            <person name="Tocheva E.I."/>
            <person name="Woyke T."/>
            <person name="Northen T.R."/>
            <person name="Mayali X."/>
            <person name="Li W.J."/>
            <person name="Hedlund B.P."/>
        </authorList>
    </citation>
    <scope>NUCLEOTIDE SEQUENCE [LARGE SCALE GENOMIC DNA]</scope>
    <source>
        <strain evidence="4 5">YIM 72310</strain>
    </source>
</reference>
<proteinExistence type="predicted"/>
<evidence type="ECO:0000256" key="2">
    <source>
        <dbReference type="PROSITE-ProRule" id="PRU00284"/>
    </source>
</evidence>
<dbReference type="InterPro" id="IPR004089">
    <property type="entry name" value="MCPsignal_dom"/>
</dbReference>
<evidence type="ECO:0000313" key="5">
    <source>
        <dbReference type="Proteomes" id="UP001212803"/>
    </source>
</evidence>
<dbReference type="InterPro" id="IPR012292">
    <property type="entry name" value="Globin/Proto"/>
</dbReference>
<dbReference type="SUPFAM" id="SSF46458">
    <property type="entry name" value="Globin-like"/>
    <property type="match status" value="1"/>
</dbReference>
<dbReference type="PANTHER" id="PTHR32089">
    <property type="entry name" value="METHYL-ACCEPTING CHEMOTAXIS PROTEIN MCPB"/>
    <property type="match status" value="1"/>
</dbReference>
<dbReference type="PANTHER" id="PTHR32089:SF112">
    <property type="entry name" value="LYSOZYME-LIKE PROTEIN-RELATED"/>
    <property type="match status" value="1"/>
</dbReference>
<dbReference type="EMBL" id="CP115149">
    <property type="protein sequence ID" value="WBL36113.1"/>
    <property type="molecule type" value="Genomic_DNA"/>
</dbReference>
<sequence>MSADSLAARLDITPADQALRLRWLQFTDRDAALIREAAAFLRPRADDIVRRFYDHSFAFPQFVAKVEEANSTRARLESTQKGYFLKLLEARFDDDYFEHRLKVGATHAVLNVEPRWNVGNYAVYAAILHEELAKKLKGQKLADTFLAFLKAFLLDASLAVETYISEGVLRQLVDACVTVNAASSSVREGTTQVDAAAREIANATQEIARGATEQSAAISELNGTMRSLAASIGEVTRGASSQADGLRQAARTADRVREALGAVSASARAAAEKGQNSLAAARDGMTAVQQTVDAMNTIREAVRGTAGEIEELGRRGSEIGAIIQVIEDIASQTNLLALNAAIEAARAGEQGRGFAVVAENVRSLAERTAVATKEIAGLISAVQQGTGQAVRAMEASVRDVEVGAARASEAGAALGRIVDSATEVNAEIERIAAAAAGMQEGVEALAAQVQDVAAIADRLAGIAAEMRGRSEAAVEAIASASAVSEQSAAASEQVSASVEEVSAQASELAGLARRLTETSQQMAAFLARFGALAHDSNGSRFRAAA</sequence>
<dbReference type="Gene3D" id="1.10.287.950">
    <property type="entry name" value="Methyl-accepting chemotaxis protein"/>
    <property type="match status" value="1"/>
</dbReference>
<dbReference type="CDD" id="cd01068">
    <property type="entry name" value="globin_sensor"/>
    <property type="match status" value="1"/>
</dbReference>
<dbReference type="Proteomes" id="UP001212803">
    <property type="component" value="Chromosome"/>
</dbReference>
<dbReference type="InterPro" id="IPR039379">
    <property type="entry name" value="Protoglobin_sensor_dom"/>
</dbReference>
<dbReference type="SUPFAM" id="SSF58104">
    <property type="entry name" value="Methyl-accepting chemotaxis protein (MCP) signaling domain"/>
    <property type="match status" value="1"/>
</dbReference>
<dbReference type="Gene3D" id="1.10.490.10">
    <property type="entry name" value="Globins"/>
    <property type="match status" value="1"/>
</dbReference>
<keyword evidence="5" id="KW-1185">Reference proteome</keyword>
<name>A0ABY7M6H5_9CHLR</name>
<dbReference type="InterPro" id="IPR044398">
    <property type="entry name" value="Globin-sensor_dom"/>
</dbReference>
<dbReference type="PROSITE" id="PS50111">
    <property type="entry name" value="CHEMOTAXIS_TRANSDUC_2"/>
    <property type="match status" value="1"/>
</dbReference>
<protein>
    <submittedName>
        <fullName evidence="4">Globin-coupled sensor protein</fullName>
    </submittedName>
</protein>
<evidence type="ECO:0000313" key="4">
    <source>
        <dbReference type="EMBL" id="WBL36113.1"/>
    </source>
</evidence>